<proteinExistence type="predicted"/>
<dbReference type="Pfam" id="PF20516">
    <property type="entry name" value="PDDEXK_12"/>
    <property type="match status" value="1"/>
</dbReference>
<evidence type="ECO:0000256" key="1">
    <source>
        <dbReference type="SAM" id="MobiDB-lite"/>
    </source>
</evidence>
<evidence type="ECO:0000313" key="4">
    <source>
        <dbReference type="Proteomes" id="UP001224890"/>
    </source>
</evidence>
<dbReference type="GeneID" id="85462413"/>
<gene>
    <name evidence="3" type="ORF">BDP55DRAFT_699444</name>
</gene>
<protein>
    <recommendedName>
        <fullName evidence="2">PD-(D/E)XK nuclease-like domain-containing protein</fullName>
    </recommendedName>
</protein>
<dbReference type="AlphaFoldDB" id="A0AAJ0A7P6"/>
<feature type="domain" description="PD-(D/E)XK nuclease-like" evidence="2">
    <location>
        <begin position="162"/>
        <end position="400"/>
    </location>
</feature>
<keyword evidence="4" id="KW-1185">Reference proteome</keyword>
<dbReference type="EMBL" id="JAHMHR010000148">
    <property type="protein sequence ID" value="KAK1656591.1"/>
    <property type="molecule type" value="Genomic_DNA"/>
</dbReference>
<accession>A0AAJ0A7P6</accession>
<evidence type="ECO:0000313" key="3">
    <source>
        <dbReference type="EMBL" id="KAK1656591.1"/>
    </source>
</evidence>
<feature type="compositionally biased region" description="Basic residues" evidence="1">
    <location>
        <begin position="98"/>
        <end position="112"/>
    </location>
</feature>
<organism evidence="3 4">
    <name type="scientific">Colletotrichum godetiae</name>
    <dbReference type="NCBI Taxonomy" id="1209918"/>
    <lineage>
        <taxon>Eukaryota</taxon>
        <taxon>Fungi</taxon>
        <taxon>Dikarya</taxon>
        <taxon>Ascomycota</taxon>
        <taxon>Pezizomycotina</taxon>
        <taxon>Sordariomycetes</taxon>
        <taxon>Hypocreomycetidae</taxon>
        <taxon>Glomerellales</taxon>
        <taxon>Glomerellaceae</taxon>
        <taxon>Colletotrichum</taxon>
        <taxon>Colletotrichum acutatum species complex</taxon>
    </lineage>
</organism>
<feature type="region of interest" description="Disordered" evidence="1">
    <location>
        <begin position="26"/>
        <end position="112"/>
    </location>
</feature>
<name>A0AAJ0A7P6_9PEZI</name>
<feature type="compositionally biased region" description="Low complexity" evidence="1">
    <location>
        <begin position="80"/>
        <end position="97"/>
    </location>
</feature>
<reference evidence="3" key="1">
    <citation type="submission" date="2021-06" db="EMBL/GenBank/DDBJ databases">
        <title>Comparative genomics, transcriptomics and evolutionary studies reveal genomic signatures of adaptation to plant cell wall in hemibiotrophic fungi.</title>
        <authorList>
            <consortium name="DOE Joint Genome Institute"/>
            <person name="Baroncelli R."/>
            <person name="Diaz J.F."/>
            <person name="Benocci T."/>
            <person name="Peng M."/>
            <person name="Battaglia E."/>
            <person name="Haridas S."/>
            <person name="Andreopoulos W."/>
            <person name="Labutti K."/>
            <person name="Pangilinan J."/>
            <person name="Floch G.L."/>
            <person name="Makela M.R."/>
            <person name="Henrissat B."/>
            <person name="Grigoriev I.V."/>
            <person name="Crouch J.A."/>
            <person name="De Vries R.P."/>
            <person name="Sukno S.A."/>
            <person name="Thon M.R."/>
        </authorList>
    </citation>
    <scope>NUCLEOTIDE SEQUENCE</scope>
    <source>
        <strain evidence="3">CBS 193.32</strain>
    </source>
</reference>
<comment type="caution">
    <text evidence="3">The sequence shown here is derived from an EMBL/GenBank/DDBJ whole genome shotgun (WGS) entry which is preliminary data.</text>
</comment>
<sequence length="415" mass="46703">MSAPIPNLDDTPTRFVRNWLSSLPYNIDEPSTTDFEAGPPALQNRTRKRHRILTPPDSVNMAPSSPLKRSQLGDESHSISTSDASSQLSGSSTGSRSPTKRRRRTDRNPHRVRHFDMSANAPSSLREIWKRIREYSRGVGENIDEAKKICPDMEEIRYSLYFDDASVNTTDGLSRRVLGPTPTTQQVTEMVSRAKMCRDYEFDEAGWNTSLHHHVINLAVPEFYQATGKLVYMIPCTSANTLPDLVQTSAFRKVDFCLCIEPTGAAAQAINRLVLTETPSINHTEYGALKTRPIVLSIETKLQGEGLSVAEAQLLTWHASQWRMLDRLMAGTVPRMPLIDFLPGIIVQGNDWLFVASTRDGDEVTLWSNQMIGSTSEPLGVYQIVCVLQFLISWIEDVYWPWFQQAVLCLHPEPV</sequence>
<dbReference type="RefSeq" id="XP_060421355.1">
    <property type="nucleotide sequence ID" value="XM_060577887.1"/>
</dbReference>
<evidence type="ECO:0000259" key="2">
    <source>
        <dbReference type="Pfam" id="PF20516"/>
    </source>
</evidence>
<dbReference type="InterPro" id="IPR046797">
    <property type="entry name" value="PDDEXK_12"/>
</dbReference>
<dbReference type="Proteomes" id="UP001224890">
    <property type="component" value="Unassembled WGS sequence"/>
</dbReference>